<dbReference type="EMBL" id="LR881467">
    <property type="protein sequence ID" value="CAD5321160.1"/>
    <property type="molecule type" value="Genomic_DNA"/>
</dbReference>
<organism evidence="1 2">
    <name type="scientific">Arabidopsis thaliana</name>
    <name type="common">Mouse-ear cress</name>
    <dbReference type="NCBI Taxonomy" id="3702"/>
    <lineage>
        <taxon>Eukaryota</taxon>
        <taxon>Viridiplantae</taxon>
        <taxon>Streptophyta</taxon>
        <taxon>Embryophyta</taxon>
        <taxon>Tracheophyta</taxon>
        <taxon>Spermatophyta</taxon>
        <taxon>Magnoliopsida</taxon>
        <taxon>eudicotyledons</taxon>
        <taxon>Gunneridae</taxon>
        <taxon>Pentapetalae</taxon>
        <taxon>rosids</taxon>
        <taxon>malvids</taxon>
        <taxon>Brassicales</taxon>
        <taxon>Brassicaceae</taxon>
        <taxon>Camelineae</taxon>
        <taxon>Arabidopsis</taxon>
    </lineage>
</organism>
<accession>A0A7G2ED96</accession>
<name>A0A7G2ED96_ARATH</name>
<proteinExistence type="predicted"/>
<evidence type="ECO:0000313" key="2">
    <source>
        <dbReference type="Proteomes" id="UP000516314"/>
    </source>
</evidence>
<dbReference type="Proteomes" id="UP000516314">
    <property type="component" value="Chromosome 2"/>
</dbReference>
<evidence type="ECO:0000313" key="1">
    <source>
        <dbReference type="EMBL" id="CAD5321160.1"/>
    </source>
</evidence>
<dbReference type="AlphaFoldDB" id="A0A7G2ED96"/>
<sequence>MAMSLSGAVLSGMGSSFHNVGAKQSGVGTVRVGRKSELVVVAQRKKSLIYAVKSDGNILDDLNEATFIHTIINYNGLKASDFVTDKTKEALADGEKTKDYIVEKTIEANETATEEAKKALDYVTEKGKEAGNKAAEFVEGKAEEAKNATKS</sequence>
<gene>
    <name evidence="1" type="ORF">AT9943_LOCUS9244</name>
</gene>
<reference evidence="1 2" key="1">
    <citation type="submission" date="2020-09" db="EMBL/GenBank/DDBJ databases">
        <authorList>
            <person name="Ashkenazy H."/>
        </authorList>
    </citation>
    <scope>NUCLEOTIDE SEQUENCE [LARGE SCALE GENOMIC DNA]</scope>
    <source>
        <strain evidence="2">cv. Cdm-0</strain>
    </source>
</reference>
<protein>
    <submittedName>
        <fullName evidence="1">(thale cress) hypothetical protein</fullName>
    </submittedName>
</protein>